<dbReference type="PANTHER" id="PTHR46641:SF8">
    <property type="entry name" value="G-PROTEIN COUPLED RECEPTORS FAMILY 1 PROFILE DOMAIN-CONTAINING PROTEIN"/>
    <property type="match status" value="1"/>
</dbReference>
<feature type="transmembrane region" description="Helical" evidence="6">
    <location>
        <begin position="193"/>
        <end position="220"/>
    </location>
</feature>
<feature type="compositionally biased region" description="Basic and acidic residues" evidence="5">
    <location>
        <begin position="685"/>
        <end position="702"/>
    </location>
</feature>
<feature type="transmembrane region" description="Helical" evidence="6">
    <location>
        <begin position="526"/>
        <end position="552"/>
    </location>
</feature>
<keyword evidence="4 6" id="KW-0472">Membrane</keyword>
<evidence type="ECO:0000313" key="8">
    <source>
        <dbReference type="EnsemblMetazoa" id="BGLB025590-PA"/>
    </source>
</evidence>
<feature type="transmembrane region" description="Helical" evidence="6">
    <location>
        <begin position="625"/>
        <end position="641"/>
    </location>
</feature>
<feature type="transmembrane region" description="Helical" evidence="6">
    <location>
        <begin position="573"/>
        <end position="593"/>
    </location>
</feature>
<feature type="compositionally biased region" description="Polar residues" evidence="5">
    <location>
        <begin position="674"/>
        <end position="684"/>
    </location>
</feature>
<evidence type="ECO:0000256" key="2">
    <source>
        <dbReference type="ARBA" id="ARBA00022692"/>
    </source>
</evidence>
<dbReference type="SUPFAM" id="SSF81321">
    <property type="entry name" value="Family A G protein-coupled receptor-like"/>
    <property type="match status" value="2"/>
</dbReference>
<sequence>MASPRVQTVSIIDPVLGQVILTVNFTILTEAVGIFGIAENSIKILSFRKQGYKAGVNVTLTAPAISDLDMLITHQVILEISNPWLDKSSLVMLKVHMLLFIIYISDFFFTRVSGVVTVCATFERCLWVVLPMKVKLVMTQRVAAVVNISIFMVLIAYVIMPNSLVYVDSNYLPDFNRTFPYVYYRDNREVVMYYYLVNALFVPNFTMLLLLLVFTVVLITKLESNFQWRKRVLNPPSRAKNPVNYKQRNAIAMHATMSGLQHRKNSEIDQAMSSGEYQKDFEVIVQSYFETSSIHQAWNQSEDDAAYPHDNGNYTAHRKFYDTVWDVQTYFIPLICSLGILGNLASVAVFLAGTMKKKSCIMYLTTKCISDTVFLAGYVPCPASRPSSVSNGKKNTSLLYLTNNFTDIDVRTCNLDLLIDIRWFHRQGICQMVIFITYVSGFFSVWLVVLVTVENYIHICHPNAVTTFCTPGKARAALLVLGIFAIFCYNFPLWTTYSRTMVSRRQCLPIPEFSLFNEGLTYFDTIITLVLPSFLILLFMTAIFSSLIAAYWKNKKGRSSGQPGHVKHFCSSPYGRLTVMLTAVSITFITLHTPSHIIRLRLLLGQLLGHGPTMSQFLLQRLFELFYYINFALNSGIYLMFGKSFRGVFTKFFLCRPCCDKAARAENRDSESAQNVCEASSNANKLEEASREDKGRRVQESNHFSKTECIELKVQDELS</sequence>
<dbReference type="Gene3D" id="1.20.1070.10">
    <property type="entry name" value="Rhodopsin 7-helix transmembrane proteins"/>
    <property type="match status" value="2"/>
</dbReference>
<evidence type="ECO:0000256" key="1">
    <source>
        <dbReference type="ARBA" id="ARBA00004370"/>
    </source>
</evidence>
<feature type="region of interest" description="Disordered" evidence="5">
    <location>
        <begin position="674"/>
        <end position="702"/>
    </location>
</feature>
<feature type="transmembrane region" description="Helical" evidence="6">
    <location>
        <begin position="97"/>
        <end position="122"/>
    </location>
</feature>
<evidence type="ECO:0000259" key="7">
    <source>
        <dbReference type="PROSITE" id="PS50262"/>
    </source>
</evidence>
<dbReference type="VEuPathDB" id="VectorBase:BGLAX_041946"/>
<dbReference type="STRING" id="6526.A0A2C9L078"/>
<dbReference type="PROSITE" id="PS50262">
    <property type="entry name" value="G_PROTEIN_RECEP_F1_2"/>
    <property type="match status" value="1"/>
</dbReference>
<feature type="transmembrane region" description="Helical" evidence="6">
    <location>
        <begin position="474"/>
        <end position="494"/>
    </location>
</feature>
<evidence type="ECO:0000256" key="4">
    <source>
        <dbReference type="ARBA" id="ARBA00023136"/>
    </source>
</evidence>
<dbReference type="VEuPathDB" id="VectorBase:BGLB025590"/>
<evidence type="ECO:0000256" key="3">
    <source>
        <dbReference type="ARBA" id="ARBA00022989"/>
    </source>
</evidence>
<dbReference type="AlphaFoldDB" id="A0A2C9L078"/>
<feature type="transmembrane region" description="Helical" evidence="6">
    <location>
        <begin position="15"/>
        <end position="37"/>
    </location>
</feature>
<feature type="transmembrane region" description="Helical" evidence="6">
    <location>
        <begin position="432"/>
        <end position="453"/>
    </location>
</feature>
<dbReference type="InterPro" id="IPR052954">
    <property type="entry name" value="GPCR-Ligand_Int"/>
</dbReference>
<name>A0A2C9L078_BIOGL</name>
<feature type="transmembrane region" description="Helical" evidence="6">
    <location>
        <begin position="58"/>
        <end position="77"/>
    </location>
</feature>
<dbReference type="CDD" id="cd14978">
    <property type="entry name" value="7tmA_FMRFamide_R-like"/>
    <property type="match status" value="1"/>
</dbReference>
<keyword evidence="3 6" id="KW-1133">Transmembrane helix</keyword>
<dbReference type="GO" id="GO:0004930">
    <property type="term" value="F:G protein-coupled receptor activity"/>
    <property type="evidence" value="ECO:0007669"/>
    <property type="project" value="InterPro"/>
</dbReference>
<evidence type="ECO:0000256" key="5">
    <source>
        <dbReference type="SAM" id="MobiDB-lite"/>
    </source>
</evidence>
<feature type="domain" description="G-protein coupled receptors family 1 profile" evidence="7">
    <location>
        <begin position="342"/>
        <end position="638"/>
    </location>
</feature>
<dbReference type="PRINTS" id="PR00237">
    <property type="entry name" value="GPCRRHODOPSN"/>
</dbReference>
<accession>A0A2C9L078</accession>
<dbReference type="InterPro" id="IPR000276">
    <property type="entry name" value="GPCR_Rhodpsn"/>
</dbReference>
<dbReference type="GO" id="GO:0016020">
    <property type="term" value="C:membrane"/>
    <property type="evidence" value="ECO:0007669"/>
    <property type="project" value="UniProtKB-SubCell"/>
</dbReference>
<proteinExistence type="predicted"/>
<evidence type="ECO:0000256" key="6">
    <source>
        <dbReference type="SAM" id="Phobius"/>
    </source>
</evidence>
<feature type="transmembrane region" description="Helical" evidence="6">
    <location>
        <begin position="142"/>
        <end position="160"/>
    </location>
</feature>
<feature type="transmembrane region" description="Helical" evidence="6">
    <location>
        <begin position="330"/>
        <end position="352"/>
    </location>
</feature>
<dbReference type="InterPro" id="IPR017452">
    <property type="entry name" value="GPCR_Rhodpsn_7TM"/>
</dbReference>
<gene>
    <name evidence="8" type="primary">106063390</name>
</gene>
<dbReference type="EnsemblMetazoa" id="BGLB025590-RA">
    <property type="protein sequence ID" value="BGLB025590-PA"/>
    <property type="gene ID" value="BGLB025590"/>
</dbReference>
<dbReference type="Proteomes" id="UP000076420">
    <property type="component" value="Unassembled WGS sequence"/>
</dbReference>
<dbReference type="Pfam" id="PF00001">
    <property type="entry name" value="7tm_1"/>
    <property type="match status" value="1"/>
</dbReference>
<dbReference type="KEGG" id="bgt:106063390"/>
<reference evidence="8" key="1">
    <citation type="submission" date="2020-05" db="UniProtKB">
        <authorList>
            <consortium name="EnsemblMetazoa"/>
        </authorList>
    </citation>
    <scope>IDENTIFICATION</scope>
    <source>
        <strain evidence="8">BB02</strain>
    </source>
</reference>
<dbReference type="PANTHER" id="PTHR46641">
    <property type="entry name" value="FMRFAMIDE RECEPTOR-RELATED"/>
    <property type="match status" value="1"/>
</dbReference>
<protein>
    <recommendedName>
        <fullName evidence="7">G-protein coupled receptors family 1 profile domain-containing protein</fullName>
    </recommendedName>
</protein>
<comment type="subcellular location">
    <subcellularLocation>
        <location evidence="1">Membrane</location>
    </subcellularLocation>
</comment>
<keyword evidence="2 6" id="KW-0812">Transmembrane</keyword>
<dbReference type="OrthoDB" id="9990906at2759"/>
<organism evidence="8 9">
    <name type="scientific">Biomphalaria glabrata</name>
    <name type="common">Bloodfluke planorb</name>
    <name type="synonym">Freshwater snail</name>
    <dbReference type="NCBI Taxonomy" id="6526"/>
    <lineage>
        <taxon>Eukaryota</taxon>
        <taxon>Metazoa</taxon>
        <taxon>Spiralia</taxon>
        <taxon>Lophotrochozoa</taxon>
        <taxon>Mollusca</taxon>
        <taxon>Gastropoda</taxon>
        <taxon>Heterobranchia</taxon>
        <taxon>Euthyneura</taxon>
        <taxon>Panpulmonata</taxon>
        <taxon>Hygrophila</taxon>
        <taxon>Lymnaeoidea</taxon>
        <taxon>Planorbidae</taxon>
        <taxon>Biomphalaria</taxon>
    </lineage>
</organism>
<dbReference type="VEuPathDB" id="VectorBase:BGLAX_032995"/>
<evidence type="ECO:0000313" key="9">
    <source>
        <dbReference type="Proteomes" id="UP000076420"/>
    </source>
</evidence>